<dbReference type="EMBL" id="LR217722">
    <property type="protein sequence ID" value="VFP84889.1"/>
    <property type="molecule type" value="Genomic_DNA"/>
</dbReference>
<keyword evidence="2" id="KW-0346">Stress response</keyword>
<sequence length="174" mass="20417">MKEEKKIKNNISPQKKEKTNKIDELYKIEQKIFCIKQEKKNAKLRHFANIDNATKKTIQEVKLIKKNQFKGFVKNISSIINQIDNLVKISKKSISIPKTVVEGIQLTHNILEKNLKIWHIKKINQVNVPFNSNIHILENNKKKDTNTDNIKIKKIKKNGYKFKNYIIKKATVVI</sequence>
<dbReference type="GO" id="GO:0051087">
    <property type="term" value="F:protein-folding chaperone binding"/>
    <property type="evidence" value="ECO:0007669"/>
    <property type="project" value="InterPro"/>
</dbReference>
<dbReference type="RefSeq" id="WP_154048823.1">
    <property type="nucleotide sequence ID" value="NZ_LR217722.1"/>
</dbReference>
<evidence type="ECO:0000256" key="2">
    <source>
        <dbReference type="ARBA" id="ARBA00023016"/>
    </source>
</evidence>
<proteinExistence type="inferred from homology"/>
<evidence type="ECO:0000313" key="5">
    <source>
        <dbReference type="Proteomes" id="UP000294413"/>
    </source>
</evidence>
<organism evidence="4 5">
    <name type="scientific">Buchnera aphidicola</name>
    <name type="common">Cinara splendens</name>
    <dbReference type="NCBI Taxonomy" id="2518979"/>
    <lineage>
        <taxon>Bacteria</taxon>
        <taxon>Pseudomonadati</taxon>
        <taxon>Pseudomonadota</taxon>
        <taxon>Gammaproteobacteria</taxon>
        <taxon>Enterobacterales</taxon>
        <taxon>Erwiniaceae</taxon>
        <taxon>Buchnera</taxon>
    </lineage>
</organism>
<gene>
    <name evidence="4" type="primary">grpE1</name>
    <name evidence="4" type="ORF">BUCISPPA3004_126</name>
</gene>
<reference evidence="4 5" key="1">
    <citation type="submission" date="2019-02" db="EMBL/GenBank/DDBJ databases">
        <authorList>
            <person name="Manzano-Marin A."/>
            <person name="Manzano-Marin A."/>
        </authorList>
    </citation>
    <scope>NUCLEOTIDE SEQUENCE [LARGE SCALE GENOMIC DNA]</scope>
    <source>
        <strain evidence="4 5">BuCisplendens</strain>
    </source>
</reference>
<protein>
    <submittedName>
        <fullName evidence="4">Protein GrpE</fullName>
    </submittedName>
</protein>
<dbReference type="OrthoDB" id="6554631at2"/>
<dbReference type="InterPro" id="IPR013805">
    <property type="entry name" value="GrpE_CC"/>
</dbReference>
<dbReference type="InterPro" id="IPR000740">
    <property type="entry name" value="GrpE"/>
</dbReference>
<dbReference type="AlphaFoldDB" id="A0A451DE16"/>
<evidence type="ECO:0000313" key="4">
    <source>
        <dbReference type="EMBL" id="VFP84889.1"/>
    </source>
</evidence>
<dbReference type="Proteomes" id="UP000294413">
    <property type="component" value="Chromosome 1"/>
</dbReference>
<accession>A0A451DE16</accession>
<evidence type="ECO:0000256" key="1">
    <source>
        <dbReference type="ARBA" id="ARBA00009054"/>
    </source>
</evidence>
<evidence type="ECO:0000256" key="3">
    <source>
        <dbReference type="ARBA" id="ARBA00023186"/>
    </source>
</evidence>
<dbReference type="Gene3D" id="3.90.20.20">
    <property type="match status" value="1"/>
</dbReference>
<dbReference type="GO" id="GO:0006457">
    <property type="term" value="P:protein folding"/>
    <property type="evidence" value="ECO:0007669"/>
    <property type="project" value="InterPro"/>
</dbReference>
<name>A0A451DE16_9GAMM</name>
<dbReference type="InterPro" id="IPR009012">
    <property type="entry name" value="GrpE_head"/>
</dbReference>
<comment type="similarity">
    <text evidence="1">Belongs to the GrpE family.</text>
</comment>
<dbReference type="SUPFAM" id="SSF58014">
    <property type="entry name" value="Coiled-coil domain of nucleotide exchange factor GrpE"/>
    <property type="match status" value="1"/>
</dbReference>
<dbReference type="Pfam" id="PF01025">
    <property type="entry name" value="GrpE"/>
    <property type="match status" value="1"/>
</dbReference>
<dbReference type="GO" id="GO:0000774">
    <property type="term" value="F:adenyl-nucleotide exchange factor activity"/>
    <property type="evidence" value="ECO:0007669"/>
    <property type="project" value="InterPro"/>
</dbReference>
<dbReference type="Gene3D" id="2.30.22.10">
    <property type="entry name" value="Head domain of nucleotide exchange factor GrpE"/>
    <property type="match status" value="1"/>
</dbReference>
<dbReference type="GO" id="GO:0042803">
    <property type="term" value="F:protein homodimerization activity"/>
    <property type="evidence" value="ECO:0007669"/>
    <property type="project" value="InterPro"/>
</dbReference>
<keyword evidence="3" id="KW-0143">Chaperone</keyword>